<sequence>MSISFEILRDELIGYGYKFKTPYGERVMTYADFTASARGLKFMEEYLADIQKCYANTHTEDDMTGEVMTKILHKSLDIIKKHFNAEKNCIVIPSGNGATGAIETFAKIMGIYIPPAAGRRVDSIIGNYFKNNKGLYDLVNESEECKKHMPVVFIGPYEHHSNILMWKEGLAETVEIELDIDGKFDMDDLIRKVSDEKYKGRLKIGSFSAASNVTGVITPVYDIARIMHENNGYVCFDYAACSPYVEINMNKGSDEFLDAIYVAPHKWLGGTGASGLLVLNERLYDSSIPPTVSGGGTVSYVSAYAHDYISNPELREMAGTPGILQLFKAALAIELKDLTGTEKIEEKEKYYTKKVLDRLKSNPNIEILGPADENRMPIFSIKIKHSDKLLHPRFSAKLINDLFGIQMRAGCACAAPYGHRLMKISEEKSKAYRQFIKDGVTSIKPGWLRFNIHYVMTEDEVEFILNAVEFTAQYGYLFLNEYEMDLKTGKWSHTNYKDSYDMVDSFGIKESIKFISKKNKINSTEIHQLSEEFGAYLSEAKTHADRLSKEPDNFKTLDEGRFYGHGWFYFVNLKDDVT</sequence>
<gene>
    <name evidence="3" type="primary">sufS_20</name>
    <name evidence="3" type="ORF">SDC9_68287</name>
</gene>
<evidence type="ECO:0000313" key="3">
    <source>
        <dbReference type="EMBL" id="MPM21837.1"/>
    </source>
</evidence>
<dbReference type="EMBL" id="VSSQ01003677">
    <property type="protein sequence ID" value="MPM21837.1"/>
    <property type="molecule type" value="Genomic_DNA"/>
</dbReference>
<dbReference type="InterPro" id="IPR015424">
    <property type="entry name" value="PyrdxlP-dep_Trfase"/>
</dbReference>
<dbReference type="InterPro" id="IPR015422">
    <property type="entry name" value="PyrdxlP-dep_Trfase_small"/>
</dbReference>
<dbReference type="Gene3D" id="3.40.640.10">
    <property type="entry name" value="Type I PLP-dependent aspartate aminotransferase-like (Major domain)"/>
    <property type="match status" value="1"/>
</dbReference>
<proteinExistence type="predicted"/>
<dbReference type="EC" id="4.4.1.16" evidence="3"/>
<feature type="domain" description="Aminotransferase class V" evidence="2">
    <location>
        <begin position="152"/>
        <end position="462"/>
    </location>
</feature>
<dbReference type="PANTHER" id="PTHR43586">
    <property type="entry name" value="CYSTEINE DESULFURASE"/>
    <property type="match status" value="1"/>
</dbReference>
<dbReference type="AlphaFoldDB" id="A0A644Y131"/>
<dbReference type="InterPro" id="IPR000192">
    <property type="entry name" value="Aminotrans_V_dom"/>
</dbReference>
<dbReference type="PANTHER" id="PTHR43586:SF8">
    <property type="entry name" value="CYSTEINE DESULFURASE 1, CHLOROPLASTIC"/>
    <property type="match status" value="1"/>
</dbReference>
<evidence type="ECO:0000256" key="1">
    <source>
        <dbReference type="ARBA" id="ARBA00022898"/>
    </source>
</evidence>
<dbReference type="Pfam" id="PF00266">
    <property type="entry name" value="Aminotran_5"/>
    <property type="match status" value="1"/>
</dbReference>
<evidence type="ECO:0000259" key="2">
    <source>
        <dbReference type="Pfam" id="PF00266"/>
    </source>
</evidence>
<keyword evidence="1" id="KW-0663">Pyridoxal phosphate</keyword>
<dbReference type="InterPro" id="IPR015421">
    <property type="entry name" value="PyrdxlP-dep_Trfase_major"/>
</dbReference>
<name>A0A644Y131_9ZZZZ</name>
<dbReference type="SUPFAM" id="SSF53383">
    <property type="entry name" value="PLP-dependent transferases"/>
    <property type="match status" value="1"/>
</dbReference>
<dbReference type="GO" id="GO:0009000">
    <property type="term" value="F:selenocysteine lyase activity"/>
    <property type="evidence" value="ECO:0007669"/>
    <property type="project" value="UniProtKB-EC"/>
</dbReference>
<protein>
    <submittedName>
        <fullName evidence="3">Cysteine desulfurase</fullName>
        <ecNumber evidence="3">4.4.1.16</ecNumber>
    </submittedName>
</protein>
<organism evidence="3">
    <name type="scientific">bioreactor metagenome</name>
    <dbReference type="NCBI Taxonomy" id="1076179"/>
    <lineage>
        <taxon>unclassified sequences</taxon>
        <taxon>metagenomes</taxon>
        <taxon>ecological metagenomes</taxon>
    </lineage>
</organism>
<dbReference type="Gene3D" id="3.90.1150.10">
    <property type="entry name" value="Aspartate Aminotransferase, domain 1"/>
    <property type="match status" value="1"/>
</dbReference>
<keyword evidence="3" id="KW-0456">Lyase</keyword>
<comment type="caution">
    <text evidence="3">The sequence shown here is derived from an EMBL/GenBank/DDBJ whole genome shotgun (WGS) entry which is preliminary data.</text>
</comment>
<accession>A0A644Y131</accession>
<reference evidence="3" key="1">
    <citation type="submission" date="2019-08" db="EMBL/GenBank/DDBJ databases">
        <authorList>
            <person name="Kucharzyk K."/>
            <person name="Murdoch R.W."/>
            <person name="Higgins S."/>
            <person name="Loffler F."/>
        </authorList>
    </citation>
    <scope>NUCLEOTIDE SEQUENCE</scope>
</reference>